<accession>A0A8H3FH55</accession>
<dbReference type="Gene3D" id="3.40.50.150">
    <property type="entry name" value="Vaccinia Virus protein VP39"/>
    <property type="match status" value="1"/>
</dbReference>
<dbReference type="InterPro" id="IPR029063">
    <property type="entry name" value="SAM-dependent_MTases_sf"/>
</dbReference>
<dbReference type="SUPFAM" id="SSF53335">
    <property type="entry name" value="S-adenosyl-L-methionine-dependent methyltransferases"/>
    <property type="match status" value="1"/>
</dbReference>
<organism evidence="1 2">
    <name type="scientific">Gomphillus americanus</name>
    <dbReference type="NCBI Taxonomy" id="1940652"/>
    <lineage>
        <taxon>Eukaryota</taxon>
        <taxon>Fungi</taxon>
        <taxon>Dikarya</taxon>
        <taxon>Ascomycota</taxon>
        <taxon>Pezizomycotina</taxon>
        <taxon>Lecanoromycetes</taxon>
        <taxon>OSLEUM clade</taxon>
        <taxon>Ostropomycetidae</taxon>
        <taxon>Ostropales</taxon>
        <taxon>Graphidaceae</taxon>
        <taxon>Gomphilloideae</taxon>
        <taxon>Gomphillus</taxon>
    </lineage>
</organism>
<dbReference type="CDD" id="cd02440">
    <property type="entry name" value="AdoMet_MTases"/>
    <property type="match status" value="1"/>
</dbReference>
<name>A0A8H3FH55_9LECA</name>
<gene>
    <name evidence="1" type="ORF">GOMPHAMPRED_002832</name>
</gene>
<comment type="caution">
    <text evidence="1">The sequence shown here is derived from an EMBL/GenBank/DDBJ whole genome shotgun (WGS) entry which is preliminary data.</text>
</comment>
<evidence type="ECO:0008006" key="3">
    <source>
        <dbReference type="Google" id="ProtNLM"/>
    </source>
</evidence>
<dbReference type="EMBL" id="CAJPDQ010000019">
    <property type="protein sequence ID" value="CAF9923414.1"/>
    <property type="molecule type" value="Genomic_DNA"/>
</dbReference>
<sequence length="278" mass="31044">MESAQVKPNALAGFADASAYDKHRPSYPASAVDYLLKAAKVTGESGARILEIAAGTGKFTTLLAAREEKFEILATEPHDEMRKILMEKQLEGVRAIKGYAEDLSSVADEWADAVIIAQKIAPGGVLALIWNVEDYNSEKSWETATKWEQTLNDIIWSSDDEDPRFRHEKWEELFDDQLKSSPLTIQSADPLFSLPIGKHTEQWTVWLPSKEAVWERFHTISHIANLENDRLQKIKQQVFDALDGPDVEKNEEGNIALHGRTVIAYTSAIPGNSLRQGG</sequence>
<dbReference type="Proteomes" id="UP000664169">
    <property type="component" value="Unassembled WGS sequence"/>
</dbReference>
<proteinExistence type="predicted"/>
<protein>
    <recommendedName>
        <fullName evidence="3">Methyltransferase domain-containing protein</fullName>
    </recommendedName>
</protein>
<evidence type="ECO:0000313" key="2">
    <source>
        <dbReference type="Proteomes" id="UP000664169"/>
    </source>
</evidence>
<evidence type="ECO:0000313" key="1">
    <source>
        <dbReference type="EMBL" id="CAF9923414.1"/>
    </source>
</evidence>
<keyword evidence="2" id="KW-1185">Reference proteome</keyword>
<dbReference type="OrthoDB" id="10027013at2759"/>
<reference evidence="1" key="1">
    <citation type="submission" date="2021-03" db="EMBL/GenBank/DDBJ databases">
        <authorList>
            <person name="Tagirdzhanova G."/>
        </authorList>
    </citation>
    <scope>NUCLEOTIDE SEQUENCE</scope>
</reference>
<dbReference type="AlphaFoldDB" id="A0A8H3FH55"/>